<comment type="caution">
    <text evidence="2">The sequence shown here is derived from an EMBL/GenBank/DDBJ whole genome shotgun (WGS) entry which is preliminary data.</text>
</comment>
<dbReference type="Pfam" id="PF06276">
    <property type="entry name" value="FhuF"/>
    <property type="match status" value="1"/>
</dbReference>
<proteinExistence type="predicted"/>
<feature type="domain" description="Aerobactin siderophore biosynthesis IucA/IucC-like C-terminal" evidence="1">
    <location>
        <begin position="67"/>
        <end position="211"/>
    </location>
</feature>
<evidence type="ECO:0000259" key="1">
    <source>
        <dbReference type="Pfam" id="PF06276"/>
    </source>
</evidence>
<dbReference type="RefSeq" id="WP_307231290.1">
    <property type="nucleotide sequence ID" value="NZ_JAUSVF010000001.1"/>
</dbReference>
<keyword evidence="3" id="KW-1185">Reference proteome</keyword>
<dbReference type="PRINTS" id="PR01714">
    <property type="entry name" value="2FE2SRDCTASE"/>
</dbReference>
<reference evidence="2 3" key="1">
    <citation type="submission" date="2023-07" db="EMBL/GenBank/DDBJ databases">
        <title>Genomic Encyclopedia of Type Strains, Phase IV (KMG-IV): sequencing the most valuable type-strain genomes for metagenomic binning, comparative biology and taxonomic classification.</title>
        <authorList>
            <person name="Goeker M."/>
        </authorList>
    </citation>
    <scope>NUCLEOTIDE SEQUENCE [LARGE SCALE GENOMIC DNA]</scope>
    <source>
        <strain evidence="2 3">DSM 1112</strain>
    </source>
</reference>
<dbReference type="EMBL" id="JAUSVF010000001">
    <property type="protein sequence ID" value="MDQ0321024.1"/>
    <property type="molecule type" value="Genomic_DNA"/>
</dbReference>
<gene>
    <name evidence="2" type="ORF">QO002_003162</name>
</gene>
<organism evidence="2 3">
    <name type="scientific">Pararhizobium capsulatum DSM 1112</name>
    <dbReference type="NCBI Taxonomy" id="1121113"/>
    <lineage>
        <taxon>Bacteria</taxon>
        <taxon>Pseudomonadati</taxon>
        <taxon>Pseudomonadota</taxon>
        <taxon>Alphaproteobacteria</taxon>
        <taxon>Hyphomicrobiales</taxon>
        <taxon>Rhizobiaceae</taxon>
        <taxon>Rhizobium/Agrobacterium group</taxon>
        <taxon>Pararhizobium</taxon>
    </lineage>
</organism>
<protein>
    <submittedName>
        <fullName evidence="2">Ferric iron reductase protein FhuF</fullName>
    </submittedName>
</protein>
<name>A0ABU0BTL0_9HYPH</name>
<sequence>MKNAFGPSSLKAVFAGEHAWCGEKMMLSEELEGATTLTEFFSSGAFTKALDAYAADKDGADRRAIASMWSLYYFSALTIPYIVARRFHQELPVDMAAMSIALGEDGLPRAFGLPGEGSWHEGSDDDLLSFVAPLVRDHLTVIVQHLKAHCGIAPRLAWNNAAVYIDYAFNATARGEASDASKWASKALFEEQFLPDGTLNPFRNCLRHEAHGEQTICRRKVCCLRYRLPGIPSCGELCALPEQRKQ</sequence>
<dbReference type="NCBIfam" id="TIGR03951">
    <property type="entry name" value="Fe_III_red_FhuF"/>
    <property type="match status" value="1"/>
</dbReference>
<accession>A0ABU0BTL0</accession>
<dbReference type="InterPro" id="IPR022770">
    <property type="entry name" value="IucA/IucC-like_C"/>
</dbReference>
<dbReference type="Proteomes" id="UP001230207">
    <property type="component" value="Unassembled WGS sequence"/>
</dbReference>
<dbReference type="InterPro" id="IPR008090">
    <property type="entry name" value="Fe_iron_reduct"/>
</dbReference>
<evidence type="ECO:0000313" key="2">
    <source>
        <dbReference type="EMBL" id="MDQ0321024.1"/>
    </source>
</evidence>
<evidence type="ECO:0000313" key="3">
    <source>
        <dbReference type="Proteomes" id="UP001230207"/>
    </source>
</evidence>